<name>A0A0K2TI36_LEPSM</name>
<proteinExistence type="predicted"/>
<dbReference type="EMBL" id="HACA01008347">
    <property type="protein sequence ID" value="CDW25708.1"/>
    <property type="molecule type" value="Transcribed_RNA"/>
</dbReference>
<accession>A0A0K2TI36</accession>
<sequence length="54" mass="6071">ELVRLIDDLVIEECPSGLDQVHSQHLDIGAPTHSIQIILHSNCLLSLNRHSFSR</sequence>
<reference evidence="1" key="1">
    <citation type="submission" date="2014-05" db="EMBL/GenBank/DDBJ databases">
        <authorList>
            <person name="Chronopoulou M."/>
        </authorList>
    </citation>
    <scope>NUCLEOTIDE SEQUENCE</scope>
    <source>
        <tissue evidence="1">Whole organism</tissue>
    </source>
</reference>
<feature type="non-terminal residue" evidence="1">
    <location>
        <position position="1"/>
    </location>
</feature>
<evidence type="ECO:0000313" key="1">
    <source>
        <dbReference type="EMBL" id="CDW25708.1"/>
    </source>
</evidence>
<protein>
    <submittedName>
        <fullName evidence="1">Uncharacterized protein</fullName>
    </submittedName>
</protein>
<organism evidence="1">
    <name type="scientific">Lepeophtheirus salmonis</name>
    <name type="common">Salmon louse</name>
    <name type="synonym">Caligus salmonis</name>
    <dbReference type="NCBI Taxonomy" id="72036"/>
    <lineage>
        <taxon>Eukaryota</taxon>
        <taxon>Metazoa</taxon>
        <taxon>Ecdysozoa</taxon>
        <taxon>Arthropoda</taxon>
        <taxon>Crustacea</taxon>
        <taxon>Multicrustacea</taxon>
        <taxon>Hexanauplia</taxon>
        <taxon>Copepoda</taxon>
        <taxon>Siphonostomatoida</taxon>
        <taxon>Caligidae</taxon>
        <taxon>Lepeophtheirus</taxon>
    </lineage>
</organism>
<dbReference type="AlphaFoldDB" id="A0A0K2TI36"/>